<name>A0A5S3PS45_9FLAO</name>
<dbReference type="OrthoDB" id="6028394at2"/>
<dbReference type="AlphaFoldDB" id="A0A5S3PS45"/>
<dbReference type="Proteomes" id="UP000310314">
    <property type="component" value="Unassembled WGS sequence"/>
</dbReference>
<feature type="domain" description="DUF6985" evidence="1">
    <location>
        <begin position="11"/>
        <end position="130"/>
    </location>
</feature>
<evidence type="ECO:0000313" key="3">
    <source>
        <dbReference type="Proteomes" id="UP000310314"/>
    </source>
</evidence>
<dbReference type="InterPro" id="IPR054254">
    <property type="entry name" value="DUF6985"/>
</dbReference>
<comment type="caution">
    <text evidence="2">The sequence shown here is derived from an EMBL/GenBank/DDBJ whole genome shotgun (WGS) entry which is preliminary data.</text>
</comment>
<keyword evidence="3" id="KW-1185">Reference proteome</keyword>
<protein>
    <recommendedName>
        <fullName evidence="1">DUF6985 domain-containing protein</fullName>
    </recommendedName>
</protein>
<sequence length="151" mass="17645">MQINYGEFLPEEDPKFIEEADQAVKAFLQKSIEDRASISHLVHKNCMDFLNQIVLRPSDQVFIDMKDQNEIWKHVKPMRHGGINLSRRPHRDQDIYLEINCRCGWEDEHGLKLVFRQGRQITRVSAMDGCLTDADAHGTLDTEDKLLHKFK</sequence>
<dbReference type="EMBL" id="VATY01000002">
    <property type="protein sequence ID" value="TMM57576.1"/>
    <property type="molecule type" value="Genomic_DNA"/>
</dbReference>
<organism evidence="2 3">
    <name type="scientific">Maribacter algarum</name>
    <name type="common">ex Zhang et al. 2020</name>
    <dbReference type="NCBI Taxonomy" id="2578118"/>
    <lineage>
        <taxon>Bacteria</taxon>
        <taxon>Pseudomonadati</taxon>
        <taxon>Bacteroidota</taxon>
        <taxon>Flavobacteriia</taxon>
        <taxon>Flavobacteriales</taxon>
        <taxon>Flavobacteriaceae</taxon>
        <taxon>Maribacter</taxon>
    </lineage>
</organism>
<evidence type="ECO:0000313" key="2">
    <source>
        <dbReference type="EMBL" id="TMM57576.1"/>
    </source>
</evidence>
<proteinExistence type="predicted"/>
<reference evidence="2 3" key="1">
    <citation type="submission" date="2019-05" db="EMBL/GenBank/DDBJ databases">
        <authorList>
            <person name="Zhang J.-Y."/>
            <person name="Feg X."/>
            <person name="Du Z.-J."/>
        </authorList>
    </citation>
    <scope>NUCLEOTIDE SEQUENCE [LARGE SCALE GENOMIC DNA]</scope>
    <source>
        <strain evidence="2 3">RZ26</strain>
    </source>
</reference>
<accession>A0A5S3PS45</accession>
<dbReference type="Pfam" id="PF22481">
    <property type="entry name" value="DUF6985"/>
    <property type="match status" value="1"/>
</dbReference>
<evidence type="ECO:0000259" key="1">
    <source>
        <dbReference type="Pfam" id="PF22481"/>
    </source>
</evidence>
<gene>
    <name evidence="2" type="ORF">FEE95_11775</name>
</gene>